<gene>
    <name evidence="1" type="ORF">CQR46_0195</name>
</gene>
<dbReference type="AlphaFoldDB" id="A0A2N3QLS0"/>
<dbReference type="RefSeq" id="WP_101429332.1">
    <property type="nucleotide sequence ID" value="NZ_PCGZ01000001.1"/>
</dbReference>
<dbReference type="Proteomes" id="UP000233730">
    <property type="component" value="Unassembled WGS sequence"/>
</dbReference>
<dbReference type="InterPro" id="IPR032344">
    <property type="entry name" value="DUF4862"/>
</dbReference>
<proteinExistence type="predicted"/>
<dbReference type="EMBL" id="PCGZ01000001">
    <property type="protein sequence ID" value="PKU92619.1"/>
    <property type="molecule type" value="Genomic_DNA"/>
</dbReference>
<evidence type="ECO:0000313" key="2">
    <source>
        <dbReference type="Proteomes" id="UP000233730"/>
    </source>
</evidence>
<organism evidence="1 2">
    <name type="scientific">Bifidobacterium pseudolongum subsp. globosum</name>
    <dbReference type="NCBI Taxonomy" id="1690"/>
    <lineage>
        <taxon>Bacteria</taxon>
        <taxon>Bacillati</taxon>
        <taxon>Actinomycetota</taxon>
        <taxon>Actinomycetes</taxon>
        <taxon>Bifidobacteriales</taxon>
        <taxon>Bifidobacteriaceae</taxon>
        <taxon>Bifidobacterium</taxon>
    </lineage>
</organism>
<protein>
    <submittedName>
        <fullName evidence="1">UDP-N-acetylglucosamine diphosphorylase</fullName>
    </submittedName>
</protein>
<reference evidence="1 2" key="1">
    <citation type="submission" date="2017-10" db="EMBL/GenBank/DDBJ databases">
        <title>Bifidobacterium genomics.</title>
        <authorList>
            <person name="Lugli G.A."/>
            <person name="Milani C."/>
            <person name="Mancabelli L."/>
        </authorList>
    </citation>
    <scope>NUCLEOTIDE SEQUENCE [LARGE SCALE GENOMIC DNA]</scope>
    <source>
        <strain evidence="1 2">1524B</strain>
    </source>
</reference>
<comment type="caution">
    <text evidence="1">The sequence shown here is derived from an EMBL/GenBank/DDBJ whole genome shotgun (WGS) entry which is preliminary data.</text>
</comment>
<name>A0A2N3QLS0_9BIFI</name>
<evidence type="ECO:0000313" key="1">
    <source>
        <dbReference type="EMBL" id="PKU92619.1"/>
    </source>
</evidence>
<sequence>MTSPHYIVGAYASLPADRDEQSLYYALLGEQVWIDGAELPYPGDLADPATRGVLARNIPEHWKHNTVTLIPGTMQRVGADADFGLASPDPDGRRAALAFARHAHDAIADFADSRGSNDVAYLEIHSAPTSRADAAAMRQSVEELLTWDWCGTALVIEHCDAYVKGQPPEKGFLSFDEEIDVCDSTGIGLTINWGRSCLEARDPAAPEAHVRKAAAAGVLTGLMFSGASGQATEFGGVWADGHLPMWPDEPASLMNAERIASCVQCALECPTLAYLGAKVCVPASDSLPARMDRLARIREASDLERFGVMGRAV</sequence>
<dbReference type="Pfam" id="PF16154">
    <property type="entry name" value="DUF4862"/>
    <property type="match status" value="1"/>
</dbReference>
<accession>A0A2N3QLS0</accession>